<dbReference type="Proteomes" id="UP000467006">
    <property type="component" value="Chromosome"/>
</dbReference>
<sequence>MLTWEDDLEVHALRKRGLTISAIARHTGFDRKTIRKYLAGDGEPGVRARSGPDPFEPFVDYVTARLIEDPHLWARTLFDELEELGFGLSYQSLTRNIRARDLRPVCQACRTATQRPNSVIPHAPGEETQWDWLELPDPPASWGWGKTAHLLVGSLAHSGKWRAALAPAEDQPHLVAGLDRVTRGLGGCTRVWRFDRMATVCDPGSGRVTTSFAGVAKHYGVSVAICPPRRGNRKGVVEKVNHTAAQRWWRTLADDITVEAAQASVDRFALVRGDTRLRATAEGRSSVAVVAKAEPLTPPPALPYPVIVSETRTASRQALVSYRGNRYSVPPELAAAQVAVSHPVGAEFLDIATTSGIVIARHRMAADGLGLMVRDSGHVIALDSAAMATATTGRPHRRKERIPPGPAAKAAAAQLLQQHNTASSIDQSHTPSTDSTVIDLSGGDSLIRDQCDGLIRDPPGLRRGVVTA</sequence>
<dbReference type="GO" id="GO:0015074">
    <property type="term" value="P:DNA integration"/>
    <property type="evidence" value="ECO:0007669"/>
    <property type="project" value="InterPro"/>
</dbReference>
<reference evidence="6 7" key="1">
    <citation type="journal article" date="2019" name="Emerg. Microbes Infect.">
        <title>Comprehensive subspecies identification of 175 nontuberculous mycobacteria species based on 7547 genomic profiles.</title>
        <authorList>
            <person name="Matsumoto Y."/>
            <person name="Kinjo T."/>
            <person name="Motooka D."/>
            <person name="Nabeya D."/>
            <person name="Jung N."/>
            <person name="Uechi K."/>
            <person name="Horii T."/>
            <person name="Iida T."/>
            <person name="Fujita J."/>
            <person name="Nakamura S."/>
        </authorList>
    </citation>
    <scope>NUCLEOTIDE SEQUENCE [LARGE SCALE GENOMIC DNA]</scope>
    <source>
        <strain evidence="6 7">JCM 6396</strain>
    </source>
</reference>
<dbReference type="AlphaFoldDB" id="A0A7I7K0Z1"/>
<dbReference type="GO" id="GO:0006310">
    <property type="term" value="P:DNA recombination"/>
    <property type="evidence" value="ECO:0007669"/>
    <property type="project" value="UniProtKB-KW"/>
</dbReference>
<evidence type="ECO:0000313" key="7">
    <source>
        <dbReference type="Proteomes" id="UP000467006"/>
    </source>
</evidence>
<evidence type="ECO:0000256" key="5">
    <source>
        <dbReference type="SAM" id="MobiDB-lite"/>
    </source>
</evidence>
<dbReference type="InterPro" id="IPR054353">
    <property type="entry name" value="IstA-like_C"/>
</dbReference>
<keyword evidence="3" id="KW-0238">DNA-binding</keyword>
<dbReference type="EMBL" id="AP022563">
    <property type="protein sequence ID" value="BBX17723.1"/>
    <property type="molecule type" value="Genomic_DNA"/>
</dbReference>
<protein>
    <submittedName>
        <fullName evidence="6">Transcriptional regulator</fullName>
    </submittedName>
</protein>
<evidence type="ECO:0000313" key="6">
    <source>
        <dbReference type="EMBL" id="BBX17723.1"/>
    </source>
</evidence>
<dbReference type="InterPro" id="IPR017894">
    <property type="entry name" value="HTH_IS21_transposase_type"/>
</dbReference>
<keyword evidence="7" id="KW-1185">Reference proteome</keyword>
<dbReference type="RefSeq" id="WP_098002883.1">
    <property type="nucleotide sequence ID" value="NZ_AP022563.1"/>
</dbReference>
<dbReference type="Gene3D" id="1.10.10.60">
    <property type="entry name" value="Homeodomain-like"/>
    <property type="match status" value="1"/>
</dbReference>
<dbReference type="Pfam" id="PF22483">
    <property type="entry name" value="Mu-transpos_C_2"/>
    <property type="match status" value="1"/>
</dbReference>
<dbReference type="PROSITE" id="PS50994">
    <property type="entry name" value="INTEGRASE"/>
    <property type="match status" value="1"/>
</dbReference>
<evidence type="ECO:0000256" key="3">
    <source>
        <dbReference type="ARBA" id="ARBA00023125"/>
    </source>
</evidence>
<accession>A0A7I7K0Z1</accession>
<proteinExistence type="inferred from homology"/>
<comment type="similarity">
    <text evidence="1">Belongs to the transposase IS21/IS408/IS1162 family.</text>
</comment>
<keyword evidence="4" id="KW-0233">DNA recombination</keyword>
<dbReference type="PANTHER" id="PTHR35004:SF7">
    <property type="entry name" value="INTEGRASE PROTEIN"/>
    <property type="match status" value="1"/>
</dbReference>
<feature type="compositionally biased region" description="Polar residues" evidence="5">
    <location>
        <begin position="419"/>
        <end position="438"/>
    </location>
</feature>
<dbReference type="InterPro" id="IPR001584">
    <property type="entry name" value="Integrase_cat-core"/>
</dbReference>
<dbReference type="KEGG" id="mdu:MDUV_25830"/>
<dbReference type="PANTHER" id="PTHR35004">
    <property type="entry name" value="TRANSPOSASE RV3428C-RELATED"/>
    <property type="match status" value="1"/>
</dbReference>
<evidence type="ECO:0000256" key="2">
    <source>
        <dbReference type="ARBA" id="ARBA00022578"/>
    </source>
</evidence>
<dbReference type="GO" id="GO:0032196">
    <property type="term" value="P:transposition"/>
    <property type="evidence" value="ECO:0007669"/>
    <property type="project" value="UniProtKB-KW"/>
</dbReference>
<dbReference type="GO" id="GO:0003677">
    <property type="term" value="F:DNA binding"/>
    <property type="evidence" value="ECO:0007669"/>
    <property type="project" value="UniProtKB-KW"/>
</dbReference>
<name>A0A7I7K0Z1_9MYCO</name>
<dbReference type="PROSITE" id="PS50531">
    <property type="entry name" value="HTH_IS21"/>
    <property type="match status" value="1"/>
</dbReference>
<keyword evidence="2" id="KW-0815">Transposition</keyword>
<gene>
    <name evidence="6" type="ORF">MDUV_25830</name>
</gene>
<evidence type="ECO:0000256" key="1">
    <source>
        <dbReference type="ARBA" id="ARBA00009277"/>
    </source>
</evidence>
<organism evidence="6 7">
    <name type="scientific">Mycolicibacterium duvalii</name>
    <dbReference type="NCBI Taxonomy" id="39688"/>
    <lineage>
        <taxon>Bacteria</taxon>
        <taxon>Bacillati</taxon>
        <taxon>Actinomycetota</taxon>
        <taxon>Actinomycetes</taxon>
        <taxon>Mycobacteriales</taxon>
        <taxon>Mycobacteriaceae</taxon>
        <taxon>Mycolicibacterium</taxon>
    </lineage>
</organism>
<evidence type="ECO:0000256" key="4">
    <source>
        <dbReference type="ARBA" id="ARBA00023172"/>
    </source>
</evidence>
<feature type="region of interest" description="Disordered" evidence="5">
    <location>
        <begin position="418"/>
        <end position="441"/>
    </location>
</feature>